<sequence length="117" mass="12014">MAPPPGPWASQLWGVARSLLLAVFALLLLSSYNFSRHAEATSQLASRVIPIAAGTFRPLPPSGVRARTIAPTHVAPPASIAAAADATNAAATAARDAVARSARWLALLRGDSSTGAY</sequence>
<keyword evidence="1" id="KW-1133">Transmembrane helix</keyword>
<accession>A0A8J5XBW7</accession>
<dbReference type="EMBL" id="JAGTXO010000062">
    <property type="protein sequence ID" value="KAG8457840.1"/>
    <property type="molecule type" value="Genomic_DNA"/>
</dbReference>
<dbReference type="AlphaFoldDB" id="A0A8J5XBW7"/>
<comment type="caution">
    <text evidence="2">The sequence shown here is derived from an EMBL/GenBank/DDBJ whole genome shotgun (WGS) entry which is preliminary data.</text>
</comment>
<protein>
    <submittedName>
        <fullName evidence="2">Uncharacterized protein</fullName>
    </submittedName>
</protein>
<gene>
    <name evidence="2" type="ORF">KFE25_005109</name>
</gene>
<keyword evidence="1" id="KW-0472">Membrane</keyword>
<name>A0A8J5XBW7_DIALT</name>
<reference evidence="2" key="1">
    <citation type="submission" date="2021-05" db="EMBL/GenBank/DDBJ databases">
        <title>The genome of the haptophyte Pavlova lutheri (Diacronema luteri, Pavlovales) - a model for lipid biosynthesis in eukaryotic algae.</title>
        <authorList>
            <person name="Hulatt C.J."/>
            <person name="Posewitz M.C."/>
        </authorList>
    </citation>
    <scope>NUCLEOTIDE SEQUENCE</scope>
    <source>
        <strain evidence="2">NIVA-4/92</strain>
    </source>
</reference>
<keyword evidence="3" id="KW-1185">Reference proteome</keyword>
<keyword evidence="1" id="KW-0812">Transmembrane</keyword>
<dbReference type="Proteomes" id="UP000751190">
    <property type="component" value="Unassembled WGS sequence"/>
</dbReference>
<evidence type="ECO:0000256" key="1">
    <source>
        <dbReference type="SAM" id="Phobius"/>
    </source>
</evidence>
<proteinExistence type="predicted"/>
<evidence type="ECO:0000313" key="2">
    <source>
        <dbReference type="EMBL" id="KAG8457840.1"/>
    </source>
</evidence>
<evidence type="ECO:0000313" key="3">
    <source>
        <dbReference type="Proteomes" id="UP000751190"/>
    </source>
</evidence>
<organism evidence="2 3">
    <name type="scientific">Diacronema lutheri</name>
    <name type="common">Unicellular marine alga</name>
    <name type="synonym">Monochrysis lutheri</name>
    <dbReference type="NCBI Taxonomy" id="2081491"/>
    <lineage>
        <taxon>Eukaryota</taxon>
        <taxon>Haptista</taxon>
        <taxon>Haptophyta</taxon>
        <taxon>Pavlovophyceae</taxon>
        <taxon>Pavlovales</taxon>
        <taxon>Pavlovaceae</taxon>
        <taxon>Diacronema</taxon>
    </lineage>
</organism>
<feature type="transmembrane region" description="Helical" evidence="1">
    <location>
        <begin position="12"/>
        <end position="29"/>
    </location>
</feature>